<dbReference type="SMART" id="SM00758">
    <property type="entry name" value="PA14"/>
    <property type="match status" value="1"/>
</dbReference>
<reference evidence="3 4" key="2">
    <citation type="journal article" date="2022" name="Microorganisms">
        <title>Complete Genome Sequences of Two Flavobacterium ammonificans Strains and a Flavobacterium ammoniigenes Strain of Ammonifying Bacterioplankton Isolated from Surface River Water.</title>
        <authorList>
            <person name="Suda W."/>
            <person name="Ogata Y."/>
            <person name="Shindo C."/>
            <person name="Watanabe K."/>
        </authorList>
    </citation>
    <scope>NUCLEOTIDE SEQUENCE [LARGE SCALE GENOMIC DNA]</scope>
    <source>
        <strain evidence="3 4">GENT5</strain>
    </source>
</reference>
<dbReference type="Gene3D" id="3.90.182.10">
    <property type="entry name" value="Toxin - Anthrax Protective Antigen,domain 1"/>
    <property type="match status" value="1"/>
</dbReference>
<keyword evidence="4" id="KW-1185">Reference proteome</keyword>
<feature type="signal peptide" evidence="1">
    <location>
        <begin position="1"/>
        <end position="18"/>
    </location>
</feature>
<dbReference type="RefSeq" id="WP_229318176.1">
    <property type="nucleotide sequence ID" value="NZ_AP025184.1"/>
</dbReference>
<feature type="chain" id="PRO_5047159516" description="PA14 domain-containing protein" evidence="1">
    <location>
        <begin position="19"/>
        <end position="487"/>
    </location>
</feature>
<dbReference type="SUPFAM" id="SSF56988">
    <property type="entry name" value="Anthrax protective antigen"/>
    <property type="match status" value="1"/>
</dbReference>
<dbReference type="Proteomes" id="UP001319867">
    <property type="component" value="Chromosome"/>
</dbReference>
<dbReference type="InterPro" id="IPR011658">
    <property type="entry name" value="PA14_dom"/>
</dbReference>
<keyword evidence="1" id="KW-0732">Signal</keyword>
<protein>
    <recommendedName>
        <fullName evidence="2">PA14 domain-containing protein</fullName>
    </recommendedName>
</protein>
<reference evidence="3 4" key="1">
    <citation type="journal article" date="2022" name="Int. J. Syst. Evol. Microbiol.">
        <title>Flavobacterium ammonificans sp. nov. and Flavobacterium ammoniigenes sp. nov., ammonifying bacteria isolated from surface river water.</title>
        <authorList>
            <person name="Watanabe K."/>
            <person name="Kitamura T."/>
            <person name="Ogata Y."/>
            <person name="Shindo C."/>
            <person name="Suda W."/>
        </authorList>
    </citation>
    <scope>NUCLEOTIDE SEQUENCE [LARGE SCALE GENOMIC DNA]</scope>
    <source>
        <strain evidence="3 4">GENT5</strain>
    </source>
</reference>
<feature type="domain" description="PA14" evidence="2">
    <location>
        <begin position="53"/>
        <end position="209"/>
    </location>
</feature>
<evidence type="ECO:0000259" key="2">
    <source>
        <dbReference type="PROSITE" id="PS51820"/>
    </source>
</evidence>
<accession>A0ABN6KYQ5</accession>
<evidence type="ECO:0000256" key="1">
    <source>
        <dbReference type="SAM" id="SignalP"/>
    </source>
</evidence>
<dbReference type="InterPro" id="IPR037524">
    <property type="entry name" value="PA14/GLEYA"/>
</dbReference>
<dbReference type="EMBL" id="AP025184">
    <property type="protein sequence ID" value="BDB54439.1"/>
    <property type="molecule type" value="Genomic_DNA"/>
</dbReference>
<proteinExistence type="predicted"/>
<name>A0ABN6KYQ5_9FLAO</name>
<gene>
    <name evidence="3" type="ORF">GENT5_07440</name>
</gene>
<evidence type="ECO:0000313" key="3">
    <source>
        <dbReference type="EMBL" id="BDB54439.1"/>
    </source>
</evidence>
<dbReference type="Pfam" id="PF07691">
    <property type="entry name" value="PA14"/>
    <property type="match status" value="1"/>
</dbReference>
<dbReference type="PROSITE" id="PS51820">
    <property type="entry name" value="PA14"/>
    <property type="match status" value="1"/>
</dbReference>
<evidence type="ECO:0000313" key="4">
    <source>
        <dbReference type="Proteomes" id="UP001319867"/>
    </source>
</evidence>
<organism evidence="3 4">
    <name type="scientific">Flavobacterium ammoniigenes</name>
    <dbReference type="NCBI Taxonomy" id="1751095"/>
    <lineage>
        <taxon>Bacteria</taxon>
        <taxon>Pseudomonadati</taxon>
        <taxon>Bacteroidota</taxon>
        <taxon>Flavobacteriia</taxon>
        <taxon>Flavobacteriales</taxon>
        <taxon>Flavobacteriaceae</taxon>
        <taxon>Flavobacterium</taxon>
    </lineage>
</organism>
<sequence length="487" mass="52790">MKKAIALIFSIVSMGGQAQIMAAYQPVHKQPTVQFDYWVYSTHAGNGTATQYPVLPTTRAEMDNLFNSAYSNTTVFQTGKTNSARLLDWSSAAELTPLGINLPNSGNYFAIKIQGTFIPQQSGNYVFTLEADDASDLIIEGNPVIGTYQGQAVPALGTHTGTVNLTAGKSYSFQVRMQQGSGGYGLRLFWKSPTQNSAPSSYTSVHPANTYFQSWTQNLQEMVSVPVMDGTTAAKAAPSAKYIQTAFSNYADGTYWINLPYVGPTQVFCLLNPATDGGGWMMAMKATRGTTFPYSSSYWTAVNTLNPGQTNRNDGDAKFDTMNYFHAKDILALWPDIAWNYGGSTTGGSLSTNGTYNVWCWLQNNFNSGIRITPINFFNTASKLFFSDGNSFAGRGTPFSSQTDIRFYGFNYTNASSTASVRWGFGWNENGGGLYPGGEATSNDVSGGIGMSGLFTTNINYSAGDQLSCCSTNSGINRSARVEIYIR</sequence>